<evidence type="ECO:0000256" key="1">
    <source>
        <dbReference type="ARBA" id="ARBA00005466"/>
    </source>
</evidence>
<dbReference type="PROSITE" id="PS51387">
    <property type="entry name" value="FAD_PCMH"/>
    <property type="match status" value="1"/>
</dbReference>
<dbReference type="PANTHER" id="PTHR13878:SF91">
    <property type="entry name" value="FAD BINDING DOMAIN PROTEIN (AFU_ORTHOLOGUE AFUA_6G12070)-RELATED"/>
    <property type="match status" value="1"/>
</dbReference>
<dbReference type="GO" id="GO:0016491">
    <property type="term" value="F:oxidoreductase activity"/>
    <property type="evidence" value="ECO:0007669"/>
    <property type="project" value="UniProtKB-KW"/>
</dbReference>
<dbReference type="GeneID" id="54560832"/>
<dbReference type="InterPro" id="IPR016166">
    <property type="entry name" value="FAD-bd_PCMH"/>
</dbReference>
<evidence type="ECO:0000256" key="3">
    <source>
        <dbReference type="SAM" id="SignalP"/>
    </source>
</evidence>
<dbReference type="Gene3D" id="3.40.462.20">
    <property type="match status" value="1"/>
</dbReference>
<dbReference type="InterPro" id="IPR016169">
    <property type="entry name" value="FAD-bd_PCMH_sub2"/>
</dbReference>
<dbReference type="InterPro" id="IPR050432">
    <property type="entry name" value="FAD-linked_Oxidoreductases_BP"/>
</dbReference>
<comment type="similarity">
    <text evidence="1">Belongs to the oxygen-dependent FAD-linked oxidoreductase family.</text>
</comment>
<dbReference type="Proteomes" id="UP000799537">
    <property type="component" value="Unassembled WGS sequence"/>
</dbReference>
<keyword evidence="6" id="KW-1185">Reference proteome</keyword>
<name>A0A6A6CF13_ZASCE</name>
<reference evidence="5" key="1">
    <citation type="journal article" date="2020" name="Stud. Mycol.">
        <title>101 Dothideomycetes genomes: a test case for predicting lifestyles and emergence of pathogens.</title>
        <authorList>
            <person name="Haridas S."/>
            <person name="Albert R."/>
            <person name="Binder M."/>
            <person name="Bloem J."/>
            <person name="Labutti K."/>
            <person name="Salamov A."/>
            <person name="Andreopoulos B."/>
            <person name="Baker S."/>
            <person name="Barry K."/>
            <person name="Bills G."/>
            <person name="Bluhm B."/>
            <person name="Cannon C."/>
            <person name="Castanera R."/>
            <person name="Culley D."/>
            <person name="Daum C."/>
            <person name="Ezra D."/>
            <person name="Gonzalez J."/>
            <person name="Henrissat B."/>
            <person name="Kuo A."/>
            <person name="Liang C."/>
            <person name="Lipzen A."/>
            <person name="Lutzoni F."/>
            <person name="Magnuson J."/>
            <person name="Mondo S."/>
            <person name="Nolan M."/>
            <person name="Ohm R."/>
            <person name="Pangilinan J."/>
            <person name="Park H.-J."/>
            <person name="Ramirez L."/>
            <person name="Alfaro M."/>
            <person name="Sun H."/>
            <person name="Tritt A."/>
            <person name="Yoshinaga Y."/>
            <person name="Zwiers L.-H."/>
            <person name="Turgeon B."/>
            <person name="Goodwin S."/>
            <person name="Spatafora J."/>
            <person name="Crous P."/>
            <person name="Grigoriev I."/>
        </authorList>
    </citation>
    <scope>NUCLEOTIDE SEQUENCE</scope>
    <source>
        <strain evidence="5">ATCC 36951</strain>
    </source>
</reference>
<evidence type="ECO:0000259" key="4">
    <source>
        <dbReference type="PROSITE" id="PS51387"/>
    </source>
</evidence>
<evidence type="ECO:0000313" key="5">
    <source>
        <dbReference type="EMBL" id="KAF2164748.1"/>
    </source>
</evidence>
<dbReference type="Pfam" id="PF08031">
    <property type="entry name" value="BBE"/>
    <property type="match status" value="1"/>
</dbReference>
<dbReference type="SUPFAM" id="SSF56176">
    <property type="entry name" value="FAD-binding/transporter-associated domain-like"/>
    <property type="match status" value="1"/>
</dbReference>
<dbReference type="InterPro" id="IPR036318">
    <property type="entry name" value="FAD-bd_PCMH-like_sf"/>
</dbReference>
<accession>A0A6A6CF13</accession>
<dbReference type="RefSeq" id="XP_033665637.1">
    <property type="nucleotide sequence ID" value="XM_033807560.1"/>
</dbReference>
<organism evidence="5 6">
    <name type="scientific">Zasmidium cellare ATCC 36951</name>
    <dbReference type="NCBI Taxonomy" id="1080233"/>
    <lineage>
        <taxon>Eukaryota</taxon>
        <taxon>Fungi</taxon>
        <taxon>Dikarya</taxon>
        <taxon>Ascomycota</taxon>
        <taxon>Pezizomycotina</taxon>
        <taxon>Dothideomycetes</taxon>
        <taxon>Dothideomycetidae</taxon>
        <taxon>Mycosphaerellales</taxon>
        <taxon>Mycosphaerellaceae</taxon>
        <taxon>Zasmidium</taxon>
    </lineage>
</organism>
<dbReference type="EMBL" id="ML993603">
    <property type="protein sequence ID" value="KAF2164748.1"/>
    <property type="molecule type" value="Genomic_DNA"/>
</dbReference>
<feature type="chain" id="PRO_5025504317" description="FAD-binding PCMH-type domain-containing protein" evidence="3">
    <location>
        <begin position="22"/>
        <end position="590"/>
    </location>
</feature>
<feature type="domain" description="FAD-binding PCMH-type" evidence="4">
    <location>
        <begin position="122"/>
        <end position="308"/>
    </location>
</feature>
<protein>
    <recommendedName>
        <fullName evidence="4">FAD-binding PCMH-type domain-containing protein</fullName>
    </recommendedName>
</protein>
<dbReference type="GO" id="GO:0071949">
    <property type="term" value="F:FAD binding"/>
    <property type="evidence" value="ECO:0007669"/>
    <property type="project" value="InterPro"/>
</dbReference>
<dbReference type="Gene3D" id="3.30.465.10">
    <property type="match status" value="1"/>
</dbReference>
<dbReference type="AlphaFoldDB" id="A0A6A6CF13"/>
<keyword evidence="2" id="KW-0560">Oxidoreductase</keyword>
<keyword evidence="3" id="KW-0732">Signal</keyword>
<gene>
    <name evidence="5" type="ORF">M409DRAFT_25142</name>
</gene>
<proteinExistence type="inferred from homology"/>
<sequence>MRLHHYTSSVVLTLLIVAVKAKEQTCKCIPGDDCWPSTDSWNALNGSVEGRLIRGNPPASVCYQQEPNYNPQACQTVISKWSSSAWHAADPVSVDAPDVHRGCYPLYENGTNVLGDPTAGTRGRTTSGWFSTYVINATEDSHVQEGVRFARAHGLRLNVKNTGHNTNSEAPGSLSVWTHYLKSIQFTKKWLPQGCHLPTEDSRMAMTFGAGVQDREAFEAAGKNDAVVVGGTDSTVGLVGWSIAGGHGYLTGGYGMGADNILEAKVVTMDGKVFIANECQNSDLFWAIRGGGPSFGVLTSLTMKAYPMPNATMWSINLAALNETTDVEWWRVVAGFHSYLPALKQAGFQGYITAGGPPMTLTGAMFAYNMSNSSTSAAMAPLHSYLQSQANSTSVSESRASVLRWIDIYHMFNLTLAAGGEAGAVSSRLISAKALTEDLEFLADVLSQVGPTSGQASGDISQNSISGSFVASPEPVDNALNPAWRDALVHLRISNSWSMDVPPEEARNATKSMTEVTGCALRHLEPDSGAYFNEADPNEPDWQSSLFGTHYPRLLAVKEKYDSEGIMWCHHCVGSENWSFGEEGGLCRQG</sequence>
<evidence type="ECO:0000313" key="6">
    <source>
        <dbReference type="Proteomes" id="UP000799537"/>
    </source>
</evidence>
<dbReference type="Pfam" id="PF01565">
    <property type="entry name" value="FAD_binding_4"/>
    <property type="match status" value="1"/>
</dbReference>
<evidence type="ECO:0000256" key="2">
    <source>
        <dbReference type="ARBA" id="ARBA00023002"/>
    </source>
</evidence>
<dbReference type="OrthoDB" id="9983560at2759"/>
<dbReference type="InterPro" id="IPR012951">
    <property type="entry name" value="BBE"/>
</dbReference>
<dbReference type="PANTHER" id="PTHR13878">
    <property type="entry name" value="GULONOLACTONE OXIDASE"/>
    <property type="match status" value="1"/>
</dbReference>
<feature type="signal peptide" evidence="3">
    <location>
        <begin position="1"/>
        <end position="21"/>
    </location>
</feature>
<dbReference type="InterPro" id="IPR006094">
    <property type="entry name" value="Oxid_FAD_bind_N"/>
</dbReference>